<reference evidence="1" key="1">
    <citation type="submission" date="2023-04" db="EMBL/GenBank/DDBJ databases">
        <authorList>
            <consortium name="ELIXIR-Norway"/>
        </authorList>
    </citation>
    <scope>NUCLEOTIDE SEQUENCE [LARGE SCALE GENOMIC DNA]</scope>
</reference>
<keyword evidence="2" id="KW-1185">Reference proteome</keyword>
<dbReference type="EMBL" id="OX459937">
    <property type="protein sequence ID" value="CAI9152096.1"/>
    <property type="molecule type" value="Genomic_DNA"/>
</dbReference>
<dbReference type="Proteomes" id="UP001176941">
    <property type="component" value="Chromosome 1"/>
</dbReference>
<evidence type="ECO:0000313" key="2">
    <source>
        <dbReference type="Proteomes" id="UP001176941"/>
    </source>
</evidence>
<gene>
    <name evidence="1" type="ORF">MRATA1EN1_LOCUS1058</name>
</gene>
<name>A0ABN8XSI9_RANTA</name>
<sequence>MGCSPPGSSVLGPWDFLGKNTGVGSCFFFQGILPTQRSNRGLLHCRQILYPLSHLGSSSTHGPHSNPGSLPLHLYERTVSPHEVLRFPRLLDAEPASVGCSRNVEAGPSRACSAQTYISSEKLLLRLPQSQGPLCMALSMNLFFLKKSHAKKPLLYKKERHHSWVSLTLATQKLEFSSDSDTNFLNAP</sequence>
<accession>A0ABN8XSI9</accession>
<protein>
    <submittedName>
        <fullName evidence="1">Uncharacterized protein</fullName>
    </submittedName>
</protein>
<proteinExistence type="predicted"/>
<evidence type="ECO:0000313" key="1">
    <source>
        <dbReference type="EMBL" id="CAI9152096.1"/>
    </source>
</evidence>
<organism evidence="1 2">
    <name type="scientific">Rangifer tarandus platyrhynchus</name>
    <name type="common">Svalbard reindeer</name>
    <dbReference type="NCBI Taxonomy" id="3082113"/>
    <lineage>
        <taxon>Eukaryota</taxon>
        <taxon>Metazoa</taxon>
        <taxon>Chordata</taxon>
        <taxon>Craniata</taxon>
        <taxon>Vertebrata</taxon>
        <taxon>Euteleostomi</taxon>
        <taxon>Mammalia</taxon>
        <taxon>Eutheria</taxon>
        <taxon>Laurasiatheria</taxon>
        <taxon>Artiodactyla</taxon>
        <taxon>Ruminantia</taxon>
        <taxon>Pecora</taxon>
        <taxon>Cervidae</taxon>
        <taxon>Odocoileinae</taxon>
        <taxon>Rangifer</taxon>
    </lineage>
</organism>